<feature type="region of interest" description="Disordered" evidence="1">
    <location>
        <begin position="351"/>
        <end position="390"/>
    </location>
</feature>
<evidence type="ECO:0000259" key="3">
    <source>
        <dbReference type="Pfam" id="PF01757"/>
    </source>
</evidence>
<feature type="compositionally biased region" description="Basic and acidic residues" evidence="1">
    <location>
        <begin position="351"/>
        <end position="371"/>
    </location>
</feature>
<keyword evidence="2" id="KW-1133">Transmembrane helix</keyword>
<evidence type="ECO:0000313" key="5">
    <source>
        <dbReference type="Proteomes" id="UP000199651"/>
    </source>
</evidence>
<dbReference type="STRING" id="504798.SAMN05421871_11116"/>
<keyword evidence="2" id="KW-0812">Transmembrane</keyword>
<feature type="transmembrane region" description="Helical" evidence="2">
    <location>
        <begin position="190"/>
        <end position="206"/>
    </location>
</feature>
<feature type="transmembrane region" description="Helical" evidence="2">
    <location>
        <begin position="213"/>
        <end position="233"/>
    </location>
</feature>
<dbReference type="Pfam" id="PF01757">
    <property type="entry name" value="Acyl_transf_3"/>
    <property type="match status" value="1"/>
</dbReference>
<proteinExistence type="predicted"/>
<dbReference type="AlphaFoldDB" id="A0A1H0TAC3"/>
<evidence type="ECO:0000313" key="4">
    <source>
        <dbReference type="EMBL" id="SDP50954.1"/>
    </source>
</evidence>
<dbReference type="Proteomes" id="UP000199651">
    <property type="component" value="Unassembled WGS sequence"/>
</dbReference>
<feature type="transmembrane region" description="Helical" evidence="2">
    <location>
        <begin position="12"/>
        <end position="34"/>
    </location>
</feature>
<sequence>MAPLKHEEYLAIRHFAALDGLRAIAAVMVVFSHFGGTKWHGMSGWLGVHMFFVISGYLITTLALREEGRKGRVSLRNFYIRRAFRIMPVYYVVLGATVLMHYLRGEYTSHNVGEVLPYYLTFNNEYIAAGQIFGHSWTLAIEQKFYLVWPLLAFALGALTLGKRLTVIATAMTLLAAALIVPFYTYGSASYIVILIGCLLAVVLHYPRGFAVLRYLTLPVFGLVFAVAVVVVQLNTKWFLASFGNEDVLVMTYGLAVALMLPGLFNGGPLLPLLANPVMRFIGERSYSLYLVQALTGTMIAATFPVLRIERTATVIAVTIASLIVADVLYRWVEVPMIGVGRDLITTLDSRKAAKTDPGADAKSKDAKGSEDTGDSAGAEDSTELAPARA</sequence>
<name>A0A1H0TAC3_9PSEU</name>
<dbReference type="PANTHER" id="PTHR23028:SF53">
    <property type="entry name" value="ACYL_TRANSF_3 DOMAIN-CONTAINING PROTEIN"/>
    <property type="match status" value="1"/>
</dbReference>
<feature type="domain" description="Acyltransferase 3" evidence="3">
    <location>
        <begin position="16"/>
        <end position="331"/>
    </location>
</feature>
<keyword evidence="4" id="KW-0378">Hydrolase</keyword>
<dbReference type="InterPro" id="IPR002656">
    <property type="entry name" value="Acyl_transf_3_dom"/>
</dbReference>
<feature type="transmembrane region" description="Helical" evidence="2">
    <location>
        <begin position="84"/>
        <end position="103"/>
    </location>
</feature>
<dbReference type="OrthoDB" id="3404679at2"/>
<gene>
    <name evidence="4" type="ORF">SAMN05192558_109359</name>
</gene>
<protein>
    <submittedName>
        <fullName evidence="4">Peptidoglycan/LPS O-acetylase OafA/YrhL, contains acyltransferase and SGNH-hydrolase domains</fullName>
    </submittedName>
</protein>
<feature type="transmembrane region" description="Helical" evidence="2">
    <location>
        <begin position="253"/>
        <end position="275"/>
    </location>
</feature>
<dbReference type="GO" id="GO:0016020">
    <property type="term" value="C:membrane"/>
    <property type="evidence" value="ECO:0007669"/>
    <property type="project" value="TreeGrafter"/>
</dbReference>
<feature type="transmembrane region" description="Helical" evidence="2">
    <location>
        <begin position="287"/>
        <end position="307"/>
    </location>
</feature>
<dbReference type="RefSeq" id="WP_091380457.1">
    <property type="nucleotide sequence ID" value="NZ_FNDV01000011.1"/>
</dbReference>
<dbReference type="EMBL" id="FNJB01000009">
    <property type="protein sequence ID" value="SDP50954.1"/>
    <property type="molecule type" value="Genomic_DNA"/>
</dbReference>
<feature type="transmembrane region" description="Helical" evidence="2">
    <location>
        <begin position="313"/>
        <end position="333"/>
    </location>
</feature>
<keyword evidence="4" id="KW-0808">Transferase</keyword>
<dbReference type="InterPro" id="IPR050879">
    <property type="entry name" value="Acyltransferase_3"/>
</dbReference>
<accession>A0A1H0TAC3</accession>
<keyword evidence="4" id="KW-0012">Acyltransferase</keyword>
<dbReference type="GO" id="GO:0016787">
    <property type="term" value="F:hydrolase activity"/>
    <property type="evidence" value="ECO:0007669"/>
    <property type="project" value="UniProtKB-KW"/>
</dbReference>
<keyword evidence="5" id="KW-1185">Reference proteome</keyword>
<keyword evidence="2" id="KW-0472">Membrane</keyword>
<organism evidence="4 5">
    <name type="scientific">Actinokineospora alba</name>
    <dbReference type="NCBI Taxonomy" id="504798"/>
    <lineage>
        <taxon>Bacteria</taxon>
        <taxon>Bacillati</taxon>
        <taxon>Actinomycetota</taxon>
        <taxon>Actinomycetes</taxon>
        <taxon>Pseudonocardiales</taxon>
        <taxon>Pseudonocardiaceae</taxon>
        <taxon>Actinokineospora</taxon>
    </lineage>
</organism>
<dbReference type="PANTHER" id="PTHR23028">
    <property type="entry name" value="ACETYLTRANSFERASE"/>
    <property type="match status" value="1"/>
</dbReference>
<dbReference type="GO" id="GO:0009103">
    <property type="term" value="P:lipopolysaccharide biosynthetic process"/>
    <property type="evidence" value="ECO:0007669"/>
    <property type="project" value="TreeGrafter"/>
</dbReference>
<reference evidence="5" key="1">
    <citation type="submission" date="2016-10" db="EMBL/GenBank/DDBJ databases">
        <authorList>
            <person name="Varghese N."/>
            <person name="Submissions S."/>
        </authorList>
    </citation>
    <scope>NUCLEOTIDE SEQUENCE [LARGE SCALE GENOMIC DNA]</scope>
    <source>
        <strain evidence="5">IBRC-M 10655</strain>
    </source>
</reference>
<dbReference type="GO" id="GO:0016747">
    <property type="term" value="F:acyltransferase activity, transferring groups other than amino-acyl groups"/>
    <property type="evidence" value="ECO:0007669"/>
    <property type="project" value="InterPro"/>
</dbReference>
<feature type="transmembrane region" description="Helical" evidence="2">
    <location>
        <begin position="46"/>
        <end position="64"/>
    </location>
</feature>
<feature type="transmembrane region" description="Helical" evidence="2">
    <location>
        <begin position="145"/>
        <end position="162"/>
    </location>
</feature>
<evidence type="ECO:0000256" key="2">
    <source>
        <dbReference type="SAM" id="Phobius"/>
    </source>
</evidence>
<evidence type="ECO:0000256" key="1">
    <source>
        <dbReference type="SAM" id="MobiDB-lite"/>
    </source>
</evidence>